<sequence length="352" mass="35741">MTAARASVPVGPARLDRPAQLDRAVRRARPARGANPAPAELTALLDQVSMVLQGGIAPSRAWAAVAAAQEAEAPKALAQRIALGAVPDGDDPHLRALALCLRISATSGAAASSLLLHLAGSLRDLADAERARDSAFAGPKATARILMALPLAALVLGFALGADPLSVLFGSPAGLGLLALGGTLTAAGWWWMLRLLHVARGTVPHVDPSIILDVLAAVIEAGSPLAHALRAVGRALGDKPPGPELVRAGFALEQGVAATVALSRLGGELASIRSTAILAHATGAQLAPLLRMQARDLRRSRARDAEAAAARLAVRLVLPTGVAILPAFVALGIVPIIIDLLTADLGLILGGG</sequence>
<feature type="transmembrane region" description="Helical" evidence="7">
    <location>
        <begin position="316"/>
        <end position="338"/>
    </location>
</feature>
<organism evidence="9 10">
    <name type="scientific">Helcobacillus massiliensis</name>
    <dbReference type="NCBI Taxonomy" id="521392"/>
    <lineage>
        <taxon>Bacteria</taxon>
        <taxon>Bacillati</taxon>
        <taxon>Actinomycetota</taxon>
        <taxon>Actinomycetes</taxon>
        <taxon>Micrococcales</taxon>
        <taxon>Dermabacteraceae</taxon>
        <taxon>Helcobacillus</taxon>
    </lineage>
</organism>
<accession>A0A839QWP1</accession>
<evidence type="ECO:0000256" key="6">
    <source>
        <dbReference type="SAM" id="MobiDB-lite"/>
    </source>
</evidence>
<evidence type="ECO:0000256" key="5">
    <source>
        <dbReference type="ARBA" id="ARBA00023136"/>
    </source>
</evidence>
<keyword evidence="2" id="KW-1003">Cell membrane</keyword>
<feature type="domain" description="Type II secretion system protein GspF" evidence="8">
    <location>
        <begin position="212"/>
        <end position="331"/>
    </location>
</feature>
<dbReference type="PANTHER" id="PTHR35007">
    <property type="entry name" value="INTEGRAL MEMBRANE PROTEIN-RELATED"/>
    <property type="match status" value="1"/>
</dbReference>
<comment type="caution">
    <text evidence="9">The sequence shown here is derived from an EMBL/GenBank/DDBJ whole genome shotgun (WGS) entry which is preliminary data.</text>
</comment>
<gene>
    <name evidence="9" type="ORF">FHX50_001495</name>
</gene>
<dbReference type="Proteomes" id="UP000568050">
    <property type="component" value="Unassembled WGS sequence"/>
</dbReference>
<keyword evidence="4 7" id="KW-1133">Transmembrane helix</keyword>
<dbReference type="GO" id="GO:0005886">
    <property type="term" value="C:plasma membrane"/>
    <property type="evidence" value="ECO:0007669"/>
    <property type="project" value="UniProtKB-SubCell"/>
</dbReference>
<evidence type="ECO:0000256" key="2">
    <source>
        <dbReference type="ARBA" id="ARBA00022475"/>
    </source>
</evidence>
<feature type="transmembrane region" description="Helical" evidence="7">
    <location>
        <begin position="141"/>
        <end position="161"/>
    </location>
</feature>
<name>A0A839QWP1_9MICO</name>
<protein>
    <submittedName>
        <fullName evidence="9">Tight adherence protein B</fullName>
    </submittedName>
</protein>
<evidence type="ECO:0000259" key="8">
    <source>
        <dbReference type="Pfam" id="PF00482"/>
    </source>
</evidence>
<feature type="transmembrane region" description="Helical" evidence="7">
    <location>
        <begin position="173"/>
        <end position="193"/>
    </location>
</feature>
<feature type="compositionally biased region" description="Basic and acidic residues" evidence="6">
    <location>
        <begin position="14"/>
        <end position="25"/>
    </location>
</feature>
<dbReference type="Pfam" id="PF00482">
    <property type="entry name" value="T2SSF"/>
    <property type="match status" value="1"/>
</dbReference>
<proteinExistence type="predicted"/>
<dbReference type="RefSeq" id="WP_183376183.1">
    <property type="nucleotide sequence ID" value="NZ_CBCSFZ010000074.1"/>
</dbReference>
<evidence type="ECO:0000313" key="10">
    <source>
        <dbReference type="Proteomes" id="UP000568050"/>
    </source>
</evidence>
<keyword evidence="5 7" id="KW-0472">Membrane</keyword>
<evidence type="ECO:0000256" key="4">
    <source>
        <dbReference type="ARBA" id="ARBA00022989"/>
    </source>
</evidence>
<dbReference type="PANTHER" id="PTHR35007:SF3">
    <property type="entry name" value="POSSIBLE CONSERVED ALANINE RICH MEMBRANE PROTEIN"/>
    <property type="match status" value="1"/>
</dbReference>
<reference evidence="9 10" key="1">
    <citation type="submission" date="2020-08" db="EMBL/GenBank/DDBJ databases">
        <title>Sequencing the genomes of 1000 actinobacteria strains.</title>
        <authorList>
            <person name="Klenk H.-P."/>
        </authorList>
    </citation>
    <scope>NUCLEOTIDE SEQUENCE [LARGE SCALE GENOMIC DNA]</scope>
    <source>
        <strain evidence="9 10">DSM 23040</strain>
    </source>
</reference>
<feature type="region of interest" description="Disordered" evidence="6">
    <location>
        <begin position="1"/>
        <end position="35"/>
    </location>
</feature>
<dbReference type="InterPro" id="IPR018076">
    <property type="entry name" value="T2SS_GspF_dom"/>
</dbReference>
<evidence type="ECO:0000256" key="7">
    <source>
        <dbReference type="SAM" id="Phobius"/>
    </source>
</evidence>
<comment type="subcellular location">
    <subcellularLocation>
        <location evidence="1">Cell membrane</location>
        <topology evidence="1">Multi-pass membrane protein</topology>
    </subcellularLocation>
</comment>
<dbReference type="AlphaFoldDB" id="A0A839QWP1"/>
<keyword evidence="10" id="KW-1185">Reference proteome</keyword>
<dbReference type="EMBL" id="JACHWP010000003">
    <property type="protein sequence ID" value="MBB3023210.1"/>
    <property type="molecule type" value="Genomic_DNA"/>
</dbReference>
<evidence type="ECO:0000256" key="3">
    <source>
        <dbReference type="ARBA" id="ARBA00022692"/>
    </source>
</evidence>
<evidence type="ECO:0000313" key="9">
    <source>
        <dbReference type="EMBL" id="MBB3023210.1"/>
    </source>
</evidence>
<keyword evidence="3 7" id="KW-0812">Transmembrane</keyword>
<evidence type="ECO:0000256" key="1">
    <source>
        <dbReference type="ARBA" id="ARBA00004651"/>
    </source>
</evidence>